<dbReference type="AlphaFoldDB" id="A0A8X6LYL4"/>
<keyword evidence="2" id="KW-1185">Reference proteome</keyword>
<name>A0A8X6LYL4_TRICU</name>
<sequence length="85" mass="9382">MGIPSHPGIKATVDGRVTYILSRQGQSQTNAFKVQDYSNSVLRPARCIAGEFIPQGTTINSGAYCTTLRKLRRALQNKRRGMLSK</sequence>
<dbReference type="EMBL" id="BMAO01028447">
    <property type="protein sequence ID" value="GFR24804.1"/>
    <property type="molecule type" value="Genomic_DNA"/>
</dbReference>
<gene>
    <name evidence="1" type="ORF">TNCT_119461</name>
</gene>
<dbReference type="Pfam" id="PF01359">
    <property type="entry name" value="Transposase_1"/>
    <property type="match status" value="1"/>
</dbReference>
<dbReference type="Proteomes" id="UP000887116">
    <property type="component" value="Unassembled WGS sequence"/>
</dbReference>
<comment type="caution">
    <text evidence="1">The sequence shown here is derived from an EMBL/GenBank/DDBJ whole genome shotgun (WGS) entry which is preliminary data.</text>
</comment>
<evidence type="ECO:0000313" key="2">
    <source>
        <dbReference type="Proteomes" id="UP000887116"/>
    </source>
</evidence>
<protein>
    <submittedName>
        <fullName evidence="1">Uncharacterized protein</fullName>
    </submittedName>
</protein>
<reference evidence="1" key="1">
    <citation type="submission" date="2020-07" db="EMBL/GenBank/DDBJ databases">
        <title>Multicomponent nature underlies the extraordinary mechanical properties of spider dragline silk.</title>
        <authorList>
            <person name="Kono N."/>
            <person name="Nakamura H."/>
            <person name="Mori M."/>
            <person name="Yoshida Y."/>
            <person name="Ohtoshi R."/>
            <person name="Malay A.D."/>
            <person name="Moran D.A.P."/>
            <person name="Tomita M."/>
            <person name="Numata K."/>
            <person name="Arakawa K."/>
        </authorList>
    </citation>
    <scope>NUCLEOTIDE SEQUENCE</scope>
</reference>
<feature type="non-terminal residue" evidence="1">
    <location>
        <position position="85"/>
    </location>
</feature>
<proteinExistence type="predicted"/>
<evidence type="ECO:0000313" key="1">
    <source>
        <dbReference type="EMBL" id="GFR24804.1"/>
    </source>
</evidence>
<organism evidence="1 2">
    <name type="scientific">Trichonephila clavata</name>
    <name type="common">Joro spider</name>
    <name type="synonym">Nephila clavata</name>
    <dbReference type="NCBI Taxonomy" id="2740835"/>
    <lineage>
        <taxon>Eukaryota</taxon>
        <taxon>Metazoa</taxon>
        <taxon>Ecdysozoa</taxon>
        <taxon>Arthropoda</taxon>
        <taxon>Chelicerata</taxon>
        <taxon>Arachnida</taxon>
        <taxon>Araneae</taxon>
        <taxon>Araneomorphae</taxon>
        <taxon>Entelegynae</taxon>
        <taxon>Araneoidea</taxon>
        <taxon>Nephilidae</taxon>
        <taxon>Trichonephila</taxon>
    </lineage>
</organism>
<dbReference type="InterPro" id="IPR001888">
    <property type="entry name" value="Transposase_1"/>
</dbReference>
<accession>A0A8X6LYL4</accession>